<dbReference type="PANTHER" id="PTHR45624:SF45">
    <property type="entry name" value="MITOCHONDRIAL CARRIER"/>
    <property type="match status" value="1"/>
</dbReference>
<keyword evidence="5" id="KW-0677">Repeat</keyword>
<evidence type="ECO:0000256" key="9">
    <source>
        <dbReference type="PROSITE-ProRule" id="PRU00282"/>
    </source>
</evidence>
<dbReference type="GO" id="GO:0031966">
    <property type="term" value="C:mitochondrial membrane"/>
    <property type="evidence" value="ECO:0007669"/>
    <property type="project" value="UniProtKB-SubCell"/>
</dbReference>
<evidence type="ECO:0000256" key="1">
    <source>
        <dbReference type="ARBA" id="ARBA00004225"/>
    </source>
</evidence>
<gene>
    <name evidence="12" type="ORF">I302_04489</name>
    <name evidence="13" type="ORF">I302_101113</name>
</gene>
<dbReference type="Gene3D" id="1.50.40.10">
    <property type="entry name" value="Mitochondrial carrier domain"/>
    <property type="match status" value="2"/>
</dbReference>
<dbReference type="STRING" id="1296100.A0A1B9G6Y6"/>
<evidence type="ECO:0000313" key="14">
    <source>
        <dbReference type="Proteomes" id="UP000092730"/>
    </source>
</evidence>
<feature type="repeat" description="Solcar" evidence="9">
    <location>
        <begin position="111"/>
        <end position="198"/>
    </location>
</feature>
<reference evidence="12" key="3">
    <citation type="submission" date="2014-01" db="EMBL/GenBank/DDBJ databases">
        <title>Evolution of pathogenesis and genome organization in the Tremellales.</title>
        <authorList>
            <person name="Cuomo C."/>
            <person name="Litvintseva A."/>
            <person name="Heitman J."/>
            <person name="Chen Y."/>
            <person name="Sun S."/>
            <person name="Springer D."/>
            <person name="Dromer F."/>
            <person name="Young S."/>
            <person name="Zeng Q."/>
            <person name="Chapman S."/>
            <person name="Gujja S."/>
            <person name="Saif S."/>
            <person name="Birren B."/>
        </authorList>
    </citation>
    <scope>NUCLEOTIDE SEQUENCE</scope>
    <source>
        <strain evidence="12">CBS 10118</strain>
    </source>
</reference>
<dbReference type="GO" id="GO:1990575">
    <property type="term" value="P:mitochondrial L-ornithine transmembrane transport"/>
    <property type="evidence" value="ECO:0007669"/>
    <property type="project" value="TreeGrafter"/>
</dbReference>
<reference evidence="13" key="2">
    <citation type="submission" date="2013-07" db="EMBL/GenBank/DDBJ databases">
        <authorList>
            <consortium name="The Broad Institute Genome Sequencing Platform"/>
            <person name="Cuomo C."/>
            <person name="Litvintseva A."/>
            <person name="Chen Y."/>
            <person name="Heitman J."/>
            <person name="Sun S."/>
            <person name="Springer D."/>
            <person name="Dromer F."/>
            <person name="Young S.K."/>
            <person name="Zeng Q."/>
            <person name="Gargeya S."/>
            <person name="Fitzgerald M."/>
            <person name="Abouelleil A."/>
            <person name="Alvarado L."/>
            <person name="Berlin A.M."/>
            <person name="Chapman S.B."/>
            <person name="Dewar J."/>
            <person name="Goldberg J."/>
            <person name="Griggs A."/>
            <person name="Gujja S."/>
            <person name="Hansen M."/>
            <person name="Howarth C."/>
            <person name="Imamovic A."/>
            <person name="Larimer J."/>
            <person name="McCowan C."/>
            <person name="Murphy C."/>
            <person name="Pearson M."/>
            <person name="Priest M."/>
            <person name="Roberts A."/>
            <person name="Saif S."/>
            <person name="Shea T."/>
            <person name="Sykes S."/>
            <person name="Wortman J."/>
            <person name="Nusbaum C."/>
            <person name="Birren B."/>
        </authorList>
    </citation>
    <scope>NUCLEOTIDE SEQUENCE</scope>
    <source>
        <strain evidence="13">CBS 10118</strain>
    </source>
</reference>
<dbReference type="KEGG" id="kbi:30208888"/>
<evidence type="ECO:0000256" key="4">
    <source>
        <dbReference type="ARBA" id="ARBA00022692"/>
    </source>
</evidence>
<dbReference type="EMBL" id="CP144541">
    <property type="protein sequence ID" value="WVW79147.1"/>
    <property type="molecule type" value="Genomic_DNA"/>
</dbReference>
<evidence type="ECO:0000313" key="13">
    <source>
        <dbReference type="EMBL" id="WVW79147.1"/>
    </source>
</evidence>
<dbReference type="RefSeq" id="XP_019047869.1">
    <property type="nucleotide sequence ID" value="XM_019191121.1"/>
</dbReference>
<dbReference type="PANTHER" id="PTHR45624">
    <property type="entry name" value="MITOCHONDRIAL BASIC AMINO ACIDS TRANSPORTER-RELATED"/>
    <property type="match status" value="1"/>
</dbReference>
<keyword evidence="4 9" id="KW-0812">Transmembrane</keyword>
<evidence type="ECO:0000256" key="5">
    <source>
        <dbReference type="ARBA" id="ARBA00022737"/>
    </source>
</evidence>
<reference evidence="13" key="4">
    <citation type="submission" date="2024-02" db="EMBL/GenBank/DDBJ databases">
        <title>Comparative genomics of Cryptococcus and Kwoniella reveals pathogenesis evolution and contrasting modes of karyotype evolution via chromosome fusion or intercentromeric recombination.</title>
        <authorList>
            <person name="Coelho M.A."/>
            <person name="David-Palma M."/>
            <person name="Shea T."/>
            <person name="Bowers K."/>
            <person name="McGinley-Smith S."/>
            <person name="Mohammad A.W."/>
            <person name="Gnirke A."/>
            <person name="Yurkov A.M."/>
            <person name="Nowrousian M."/>
            <person name="Sun S."/>
            <person name="Cuomo C.A."/>
            <person name="Heitman J."/>
        </authorList>
    </citation>
    <scope>NUCLEOTIDE SEQUENCE</scope>
    <source>
        <strain evidence="13">CBS 10118</strain>
    </source>
</reference>
<keyword evidence="14" id="KW-1185">Reference proteome</keyword>
<keyword evidence="8 9" id="KW-0472">Membrane</keyword>
<comment type="similarity">
    <text evidence="2 10">Belongs to the mitochondrial carrier (TC 2.A.29) family.</text>
</comment>
<feature type="repeat" description="Solcar" evidence="9">
    <location>
        <begin position="208"/>
        <end position="300"/>
    </location>
</feature>
<feature type="repeat" description="Solcar" evidence="9">
    <location>
        <begin position="19"/>
        <end position="104"/>
    </location>
</feature>
<accession>A0A1B9G6Y6</accession>
<dbReference type="EMBL" id="KI894020">
    <property type="protein sequence ID" value="OCF26799.1"/>
    <property type="molecule type" value="Genomic_DNA"/>
</dbReference>
<dbReference type="VEuPathDB" id="FungiDB:I302_04489"/>
<keyword evidence="6 11" id="KW-1133">Transmembrane helix</keyword>
<protein>
    <submittedName>
        <fullName evidence="12">Solute carrier family 25 (Mitochondrial carnitine/acylcarnitine transporter), member 20/29</fullName>
    </submittedName>
</protein>
<evidence type="ECO:0000256" key="10">
    <source>
        <dbReference type="RuleBase" id="RU000488"/>
    </source>
</evidence>
<dbReference type="Pfam" id="PF00153">
    <property type="entry name" value="Mito_carr"/>
    <property type="match status" value="3"/>
</dbReference>
<dbReference type="InterPro" id="IPR023395">
    <property type="entry name" value="MCP_dom_sf"/>
</dbReference>
<dbReference type="Proteomes" id="UP000092730">
    <property type="component" value="Chromosome 1"/>
</dbReference>
<keyword evidence="7" id="KW-0496">Mitochondrion</keyword>
<evidence type="ECO:0000256" key="11">
    <source>
        <dbReference type="SAM" id="Phobius"/>
    </source>
</evidence>
<evidence type="ECO:0000256" key="7">
    <source>
        <dbReference type="ARBA" id="ARBA00023128"/>
    </source>
</evidence>
<feature type="transmembrane region" description="Helical" evidence="11">
    <location>
        <begin position="79"/>
        <end position="100"/>
    </location>
</feature>
<evidence type="ECO:0000256" key="8">
    <source>
        <dbReference type="ARBA" id="ARBA00023136"/>
    </source>
</evidence>
<comment type="subcellular location">
    <subcellularLocation>
        <location evidence="1">Mitochondrion membrane</location>
        <topology evidence="1">Multi-pass membrane protein</topology>
    </subcellularLocation>
</comment>
<evidence type="ECO:0000256" key="2">
    <source>
        <dbReference type="ARBA" id="ARBA00006375"/>
    </source>
</evidence>
<dbReference type="SUPFAM" id="SSF103506">
    <property type="entry name" value="Mitochondrial carrier"/>
    <property type="match status" value="1"/>
</dbReference>
<dbReference type="InterPro" id="IPR018108">
    <property type="entry name" value="MCP_transmembrane"/>
</dbReference>
<feature type="transmembrane region" description="Helical" evidence="11">
    <location>
        <begin position="112"/>
        <end position="131"/>
    </location>
</feature>
<sequence>MSEVTSIQPIPEPPSQRKNANAIELISGSVGGASQVLSGQPLDTLKTRAQTAPKGQFKNTLDIFTTTVKNEGFLALYKGMLSPLLGVAAVNSLLFTAYGASRRIVSPYPDLSIPQVATAGAMAGAANAILASPVEMFKIRMQGQYGGAGDKKLSGVVGDMWREYGLRNGIMRGYWITFVREIPAYAGFYAGYETSKRWFAKQYSPNAVPVWAVLTSGAIGGVSYWVACYPLDVIKSRVQLSKTPPLKGQWLSGGYIAHEFRAILQEGGARALFKGLAPSLLRAVPAAASTFAAYELAKEYIIDHNLL</sequence>
<evidence type="ECO:0000313" key="12">
    <source>
        <dbReference type="EMBL" id="OCF26799.1"/>
    </source>
</evidence>
<dbReference type="AlphaFoldDB" id="A0A1B9G6Y6"/>
<feature type="transmembrane region" description="Helical" evidence="11">
    <location>
        <begin position="206"/>
        <end position="227"/>
    </location>
</feature>
<dbReference type="GeneID" id="30208888"/>
<reference evidence="12" key="1">
    <citation type="submission" date="2013-07" db="EMBL/GenBank/DDBJ databases">
        <title>The Genome Sequence of Cryptococcus bestiolae CBS10118.</title>
        <authorList>
            <consortium name="The Broad Institute Genome Sequencing Platform"/>
            <person name="Cuomo C."/>
            <person name="Litvintseva A."/>
            <person name="Chen Y."/>
            <person name="Heitman J."/>
            <person name="Sun S."/>
            <person name="Springer D."/>
            <person name="Dromer F."/>
            <person name="Young S.K."/>
            <person name="Zeng Q."/>
            <person name="Gargeya S."/>
            <person name="Fitzgerald M."/>
            <person name="Abouelleil A."/>
            <person name="Alvarado L."/>
            <person name="Berlin A.M."/>
            <person name="Chapman S.B."/>
            <person name="Dewar J."/>
            <person name="Goldberg J."/>
            <person name="Griggs A."/>
            <person name="Gujja S."/>
            <person name="Hansen M."/>
            <person name="Howarth C."/>
            <person name="Imamovic A."/>
            <person name="Larimer J."/>
            <person name="McCowan C."/>
            <person name="Murphy C."/>
            <person name="Pearson M."/>
            <person name="Priest M."/>
            <person name="Roberts A."/>
            <person name="Saif S."/>
            <person name="Shea T."/>
            <person name="Sykes S."/>
            <person name="Wortman J."/>
            <person name="Nusbaum C."/>
            <person name="Birren B."/>
        </authorList>
    </citation>
    <scope>NUCLEOTIDE SEQUENCE [LARGE SCALE GENOMIC DNA]</scope>
    <source>
        <strain evidence="12">CBS 10118</strain>
    </source>
</reference>
<evidence type="ECO:0000256" key="6">
    <source>
        <dbReference type="ARBA" id="ARBA00022989"/>
    </source>
</evidence>
<dbReference type="PROSITE" id="PS50920">
    <property type="entry name" value="SOLCAR"/>
    <property type="match status" value="3"/>
</dbReference>
<evidence type="ECO:0000256" key="3">
    <source>
        <dbReference type="ARBA" id="ARBA00022448"/>
    </source>
</evidence>
<dbReference type="InterPro" id="IPR050567">
    <property type="entry name" value="Mitochondrial_Carrier"/>
</dbReference>
<keyword evidence="3 10" id="KW-0813">Transport</keyword>
<name>A0A1B9G6Y6_9TREE</name>
<dbReference type="OrthoDB" id="14252at2759"/>
<organism evidence="12">
    <name type="scientific">Kwoniella bestiolae CBS 10118</name>
    <dbReference type="NCBI Taxonomy" id="1296100"/>
    <lineage>
        <taxon>Eukaryota</taxon>
        <taxon>Fungi</taxon>
        <taxon>Dikarya</taxon>
        <taxon>Basidiomycota</taxon>
        <taxon>Agaricomycotina</taxon>
        <taxon>Tremellomycetes</taxon>
        <taxon>Tremellales</taxon>
        <taxon>Cryptococcaceae</taxon>
        <taxon>Kwoniella</taxon>
    </lineage>
</organism>
<dbReference type="GO" id="GO:0000064">
    <property type="term" value="F:L-ornithine transmembrane transporter activity"/>
    <property type="evidence" value="ECO:0007669"/>
    <property type="project" value="TreeGrafter"/>
</dbReference>
<proteinExistence type="inferred from homology"/>